<reference evidence="2" key="2">
    <citation type="submission" date="2020-05" db="UniProtKB">
        <authorList>
            <consortium name="EnsemblMetazoa"/>
        </authorList>
    </citation>
    <scope>IDENTIFICATION</scope>
    <source>
        <strain evidence="2">FAR1</strain>
    </source>
</reference>
<dbReference type="EnsemblMetazoa" id="AFAF017644-RA">
    <property type="protein sequence ID" value="AFAF017644-PA"/>
    <property type="gene ID" value="AFAF017644"/>
</dbReference>
<protein>
    <submittedName>
        <fullName evidence="2">Uncharacterized protein</fullName>
    </submittedName>
</protein>
<feature type="transmembrane region" description="Helical" evidence="1">
    <location>
        <begin position="106"/>
        <end position="125"/>
    </location>
</feature>
<sequence>MCMNRCQQLMDKFDRRTQMKYFQPRFEPPGSQKITFDPNTFRGALDWRNRYRRLANQCVNYELKRQYALMAYTTVEYCTTNRRPEEESPITSSLQSSPGAFDEIDVAFLVLLAMLLILTVVSTAYDCHQYHRTKPCSGALFADGLKDYYRSGFERPGHASRCTL</sequence>
<reference evidence="3" key="1">
    <citation type="submission" date="2014-01" db="EMBL/GenBank/DDBJ databases">
        <title>The Genome Sequence of Anopheles farauti FAR1 (V2).</title>
        <authorList>
            <consortium name="The Broad Institute Genomics Platform"/>
            <person name="Neafsey D.E."/>
            <person name="Besansky N."/>
            <person name="Howell P."/>
            <person name="Walton C."/>
            <person name="Young S.K."/>
            <person name="Zeng Q."/>
            <person name="Gargeya S."/>
            <person name="Fitzgerald M."/>
            <person name="Haas B."/>
            <person name="Abouelleil A."/>
            <person name="Allen A.W."/>
            <person name="Alvarado L."/>
            <person name="Arachchi H.M."/>
            <person name="Berlin A.M."/>
            <person name="Chapman S.B."/>
            <person name="Gainer-Dewar J."/>
            <person name="Goldberg J."/>
            <person name="Griggs A."/>
            <person name="Gujja S."/>
            <person name="Hansen M."/>
            <person name="Howarth C."/>
            <person name="Imamovic A."/>
            <person name="Ireland A."/>
            <person name="Larimer J."/>
            <person name="McCowan C."/>
            <person name="Murphy C."/>
            <person name="Pearson M."/>
            <person name="Poon T.W."/>
            <person name="Priest M."/>
            <person name="Roberts A."/>
            <person name="Saif S."/>
            <person name="Shea T."/>
            <person name="Sisk P."/>
            <person name="Sykes S."/>
            <person name="Wortman J."/>
            <person name="Nusbaum C."/>
            <person name="Birren B."/>
        </authorList>
    </citation>
    <scope>NUCLEOTIDE SEQUENCE [LARGE SCALE GENOMIC DNA]</scope>
    <source>
        <strain evidence="3">FAR1</strain>
    </source>
</reference>
<dbReference type="AlphaFoldDB" id="A0A182QVE1"/>
<evidence type="ECO:0000256" key="1">
    <source>
        <dbReference type="SAM" id="Phobius"/>
    </source>
</evidence>
<dbReference type="Proteomes" id="UP000075886">
    <property type="component" value="Unassembled WGS sequence"/>
</dbReference>
<dbReference type="VEuPathDB" id="VectorBase:AFAF017644"/>
<keyword evidence="1" id="KW-1133">Transmembrane helix</keyword>
<name>A0A182QVE1_9DIPT</name>
<accession>A0A182QVE1</accession>
<evidence type="ECO:0000313" key="2">
    <source>
        <dbReference type="EnsemblMetazoa" id="AFAF017644-PA"/>
    </source>
</evidence>
<proteinExistence type="predicted"/>
<keyword evidence="1" id="KW-0812">Transmembrane</keyword>
<keyword evidence="1" id="KW-0472">Membrane</keyword>
<evidence type="ECO:0000313" key="3">
    <source>
        <dbReference type="Proteomes" id="UP000075886"/>
    </source>
</evidence>
<dbReference type="EMBL" id="AXCN02000449">
    <property type="status" value="NOT_ANNOTATED_CDS"/>
    <property type="molecule type" value="Genomic_DNA"/>
</dbReference>
<organism evidence="2 3">
    <name type="scientific">Anopheles farauti</name>
    <dbReference type="NCBI Taxonomy" id="69004"/>
    <lineage>
        <taxon>Eukaryota</taxon>
        <taxon>Metazoa</taxon>
        <taxon>Ecdysozoa</taxon>
        <taxon>Arthropoda</taxon>
        <taxon>Hexapoda</taxon>
        <taxon>Insecta</taxon>
        <taxon>Pterygota</taxon>
        <taxon>Neoptera</taxon>
        <taxon>Endopterygota</taxon>
        <taxon>Diptera</taxon>
        <taxon>Nematocera</taxon>
        <taxon>Culicoidea</taxon>
        <taxon>Culicidae</taxon>
        <taxon>Anophelinae</taxon>
        <taxon>Anopheles</taxon>
    </lineage>
</organism>
<keyword evidence="3" id="KW-1185">Reference proteome</keyword>